<name>A0ABQ0LCW7_MYCCL</name>
<sequence>MPPTNRDLRVFPDGLKRRDLAEVLIDVGELGMDVVRIAEAGRKCAGTRVDVHLCYLNNASIATSTT</sequence>
<proteinExistence type="predicted"/>
<keyword evidence="2" id="KW-1185">Reference proteome</keyword>
<gene>
    <name evidence="1" type="ORF">MCHLO_06316</name>
</gene>
<evidence type="ECO:0000313" key="2">
    <source>
        <dbReference type="Proteomes" id="UP000815677"/>
    </source>
</evidence>
<protein>
    <submittedName>
        <fullName evidence="1">Uncharacterized protein</fullName>
    </submittedName>
</protein>
<evidence type="ECO:0000313" key="1">
    <source>
        <dbReference type="EMBL" id="GAT48948.1"/>
    </source>
</evidence>
<organism evidence="1 2">
    <name type="scientific">Mycena chlorophos</name>
    <name type="common">Agaric fungus</name>
    <name type="synonym">Agaricus chlorophos</name>
    <dbReference type="NCBI Taxonomy" id="658473"/>
    <lineage>
        <taxon>Eukaryota</taxon>
        <taxon>Fungi</taxon>
        <taxon>Dikarya</taxon>
        <taxon>Basidiomycota</taxon>
        <taxon>Agaricomycotina</taxon>
        <taxon>Agaricomycetes</taxon>
        <taxon>Agaricomycetidae</taxon>
        <taxon>Agaricales</taxon>
        <taxon>Marasmiineae</taxon>
        <taxon>Mycenaceae</taxon>
        <taxon>Mycena</taxon>
    </lineage>
</organism>
<reference evidence="1" key="1">
    <citation type="submission" date="2014-09" db="EMBL/GenBank/DDBJ databases">
        <title>Genome sequence of the luminous mushroom Mycena chlorophos for searching fungal bioluminescence genes.</title>
        <authorList>
            <person name="Tanaka Y."/>
            <person name="Kasuga D."/>
            <person name="Oba Y."/>
            <person name="Hase S."/>
            <person name="Sato K."/>
            <person name="Oba Y."/>
            <person name="Sakakibara Y."/>
        </authorList>
    </citation>
    <scope>NUCLEOTIDE SEQUENCE</scope>
</reference>
<accession>A0ABQ0LCW7</accession>
<dbReference type="Proteomes" id="UP000815677">
    <property type="component" value="Unassembled WGS sequence"/>
</dbReference>
<dbReference type="EMBL" id="DF845116">
    <property type="protein sequence ID" value="GAT48948.1"/>
    <property type="molecule type" value="Genomic_DNA"/>
</dbReference>